<evidence type="ECO:0000256" key="2">
    <source>
        <dbReference type="ARBA" id="ARBA00004236"/>
    </source>
</evidence>
<dbReference type="GO" id="GO:0005886">
    <property type="term" value="C:plasma membrane"/>
    <property type="evidence" value="ECO:0007669"/>
    <property type="project" value="UniProtKB-SubCell"/>
</dbReference>
<evidence type="ECO:0000256" key="13">
    <source>
        <dbReference type="ARBA" id="ARBA00023316"/>
    </source>
</evidence>
<name>A0A084JSV0_NONUL</name>
<evidence type="ECO:0000259" key="14">
    <source>
        <dbReference type="Pfam" id="PF00905"/>
    </source>
</evidence>
<evidence type="ECO:0000313" key="19">
    <source>
        <dbReference type="Proteomes" id="UP000239997"/>
    </source>
</evidence>
<evidence type="ECO:0000256" key="6">
    <source>
        <dbReference type="ARBA" id="ARBA00022670"/>
    </source>
</evidence>
<keyword evidence="11" id="KW-1133">Transmembrane helix</keyword>
<evidence type="ECO:0000313" key="18">
    <source>
        <dbReference type="Proteomes" id="UP000028531"/>
    </source>
</evidence>
<dbReference type="Proteomes" id="UP000028531">
    <property type="component" value="Unassembled WGS sequence"/>
</dbReference>
<dbReference type="OrthoDB" id="9766847at2"/>
<evidence type="ECO:0000256" key="5">
    <source>
        <dbReference type="ARBA" id="ARBA00022645"/>
    </source>
</evidence>
<dbReference type="GO" id="GO:0071555">
    <property type="term" value="P:cell wall organization"/>
    <property type="evidence" value="ECO:0007669"/>
    <property type="project" value="UniProtKB-KW"/>
</dbReference>
<dbReference type="SUPFAM" id="SSF56519">
    <property type="entry name" value="Penicillin binding protein dimerisation domain"/>
    <property type="match status" value="1"/>
</dbReference>
<evidence type="ECO:0000313" key="17">
    <source>
        <dbReference type="EMBL" id="PRX14862.1"/>
    </source>
</evidence>
<keyword evidence="5" id="KW-0121">Carboxypeptidase</keyword>
<evidence type="ECO:0000256" key="1">
    <source>
        <dbReference type="ARBA" id="ARBA00004167"/>
    </source>
</evidence>
<keyword evidence="19" id="KW-1185">Reference proteome</keyword>
<dbReference type="GO" id="GO:0071972">
    <property type="term" value="F:peptidoglycan L,D-transpeptidase activity"/>
    <property type="evidence" value="ECO:0007669"/>
    <property type="project" value="TreeGrafter"/>
</dbReference>
<dbReference type="InterPro" id="IPR050515">
    <property type="entry name" value="Beta-lactam/transpept"/>
</dbReference>
<comment type="subcellular location">
    <subcellularLocation>
        <location evidence="2">Cell membrane</location>
    </subcellularLocation>
    <subcellularLocation>
        <location evidence="1">Membrane</location>
        <topology evidence="1">Single-pass membrane protein</topology>
    </subcellularLocation>
</comment>
<dbReference type="InterPro" id="IPR001460">
    <property type="entry name" value="PCN-bd_Tpept"/>
</dbReference>
<reference evidence="17 19" key="2">
    <citation type="submission" date="2018-03" db="EMBL/GenBank/DDBJ databases">
        <title>Genomic Encyclopedia of Archaeal and Bacterial Type Strains, Phase II (KMG-II): from individual species to whole genera.</title>
        <authorList>
            <person name="Goeker M."/>
        </authorList>
    </citation>
    <scope>NUCLEOTIDE SEQUENCE [LARGE SCALE GENOMIC DNA]</scope>
    <source>
        <strain evidence="17 19">DSM 22727</strain>
    </source>
</reference>
<evidence type="ECO:0000256" key="7">
    <source>
        <dbReference type="ARBA" id="ARBA00022692"/>
    </source>
</evidence>
<proteinExistence type="predicted"/>
<dbReference type="GO" id="GO:0008360">
    <property type="term" value="P:regulation of cell shape"/>
    <property type="evidence" value="ECO:0007669"/>
    <property type="project" value="UniProtKB-KW"/>
</dbReference>
<dbReference type="InterPro" id="IPR012338">
    <property type="entry name" value="Beta-lactam/transpept-like"/>
</dbReference>
<accession>A0A084JSV0</accession>
<evidence type="ECO:0000256" key="8">
    <source>
        <dbReference type="ARBA" id="ARBA00022801"/>
    </source>
</evidence>
<dbReference type="AlphaFoldDB" id="A0A084JSV0"/>
<keyword evidence="10" id="KW-0573">Peptidoglycan synthesis</keyword>
<keyword evidence="13" id="KW-0961">Cell wall biogenesis/degradation</keyword>
<organism evidence="16 18">
    <name type="scientific">Nonlabens ulvanivorans</name>
    <name type="common">Persicivirga ulvanivorans</name>
    <dbReference type="NCBI Taxonomy" id="906888"/>
    <lineage>
        <taxon>Bacteria</taxon>
        <taxon>Pseudomonadati</taxon>
        <taxon>Bacteroidota</taxon>
        <taxon>Flavobacteriia</taxon>
        <taxon>Flavobacteriales</taxon>
        <taxon>Flavobacteriaceae</taxon>
        <taxon>Nonlabens</taxon>
    </lineage>
</organism>
<dbReference type="Gene3D" id="3.30.1390.30">
    <property type="entry name" value="Penicillin-binding protein 2a, domain 3"/>
    <property type="match status" value="1"/>
</dbReference>
<keyword evidence="3" id="KW-1003">Cell membrane</keyword>
<gene>
    <name evidence="16" type="ORF">IL45_07735</name>
    <name evidence="17" type="ORF">LY02_00071</name>
</gene>
<evidence type="ECO:0000256" key="3">
    <source>
        <dbReference type="ARBA" id="ARBA00022475"/>
    </source>
</evidence>
<dbReference type="SUPFAM" id="SSF56601">
    <property type="entry name" value="beta-lactamase/transpeptidase-like"/>
    <property type="match status" value="1"/>
</dbReference>
<evidence type="ECO:0000256" key="11">
    <source>
        <dbReference type="ARBA" id="ARBA00022989"/>
    </source>
</evidence>
<dbReference type="Gene3D" id="3.90.1310.10">
    <property type="entry name" value="Penicillin-binding protein 2a (Domain 2)"/>
    <property type="match status" value="1"/>
</dbReference>
<keyword evidence="9" id="KW-0133">Cell shape</keyword>
<dbReference type="RefSeq" id="WP_036582347.1">
    <property type="nucleotide sequence ID" value="NZ_JPJI01000032.1"/>
</dbReference>
<feature type="domain" description="Penicillin-binding protein dimerisation" evidence="15">
    <location>
        <begin position="48"/>
        <end position="210"/>
    </location>
</feature>
<dbReference type="NCBIfam" id="TIGR03423">
    <property type="entry name" value="pbp2_mrdA"/>
    <property type="match status" value="1"/>
</dbReference>
<keyword evidence="12" id="KW-0472">Membrane</keyword>
<dbReference type="GO" id="GO:0008658">
    <property type="term" value="F:penicillin binding"/>
    <property type="evidence" value="ECO:0007669"/>
    <property type="project" value="InterPro"/>
</dbReference>
<dbReference type="Pfam" id="PF03717">
    <property type="entry name" value="PBP_dimer"/>
    <property type="match status" value="1"/>
</dbReference>
<dbReference type="PANTHER" id="PTHR30627:SF2">
    <property type="entry name" value="PEPTIDOGLYCAN D,D-TRANSPEPTIDASE MRDA"/>
    <property type="match status" value="1"/>
</dbReference>
<dbReference type="InterPro" id="IPR005311">
    <property type="entry name" value="PBP_dimer"/>
</dbReference>
<protein>
    <submittedName>
        <fullName evidence="16 17">Penicillin-binding protein</fullName>
    </submittedName>
</protein>
<dbReference type="GO" id="GO:0009252">
    <property type="term" value="P:peptidoglycan biosynthetic process"/>
    <property type="evidence" value="ECO:0007669"/>
    <property type="project" value="UniProtKB-KW"/>
</dbReference>
<dbReference type="GO" id="GO:0009002">
    <property type="term" value="F:serine-type D-Ala-D-Ala carboxypeptidase activity"/>
    <property type="evidence" value="ECO:0007669"/>
    <property type="project" value="InterPro"/>
</dbReference>
<sequence length="636" mass="71783">MKRLLFFFLVTIVGLTLIGRVFYLQIIKGDSYKLKSELNAVKSIYDIPERGFIYDRDGDLMVANQVAYDIMMIPKELKKFDTLQLCTLLQMDKTRLKSKIQDAKDWSWQKGSVIVPQLTQEEFAPLQEKLRKFPGFYAQKRSLRKYMVDHSASVLGYIREVSPEKIKKDPRYQSGDLSGKAGIELQYEQELRGKKGVKHFIRDHYGRPKESYENGRYDTIPNSGLDLTVTLDNDLQAYAELLMKNKRGGIVAIEPQTGEILTLVTAPYYDPALLMGRDRSKNSVLIFNDTIKKPGVNRALQAEYAPGSPFKVINALVGLQEGVITTTEKLRCNHGYDYGGRKPLGCHSHQSPLALNTGIAESCNAYFAQVYRRIIEKGSTPEEGMDNWNRHVTSFGLGDYLGYDLPVGRAGLIPDGKYYSSRYKYKWYAPTTISNAIGQGEVITTPIQLANMTAAIANRGYFYRPHIIKAIDGEPIDNPDYTVKNYTTVDARHFEPVVEGMTAVYKTGTAKYAQIPGIEICGKTGTVENFVKIDGKRTQLTDHSVFIAFAPKDNPQIAIAVFVENGYWGSRYAAKIASLLIEKHIKGEITRKDLEKYLLTHSLEYEYEKQYSGEPFEINPKVDKGLIAPQPNALNP</sequence>
<dbReference type="InterPro" id="IPR036138">
    <property type="entry name" value="PBP_dimer_sf"/>
</dbReference>
<keyword evidence="7" id="KW-0812">Transmembrane</keyword>
<evidence type="ECO:0000259" key="15">
    <source>
        <dbReference type="Pfam" id="PF03717"/>
    </source>
</evidence>
<dbReference type="Gene3D" id="3.40.710.10">
    <property type="entry name" value="DD-peptidase/beta-lactamase superfamily"/>
    <property type="match status" value="1"/>
</dbReference>
<evidence type="ECO:0000256" key="4">
    <source>
        <dbReference type="ARBA" id="ARBA00022519"/>
    </source>
</evidence>
<feature type="domain" description="Penicillin-binding protein transpeptidase" evidence="14">
    <location>
        <begin position="248"/>
        <end position="579"/>
    </location>
</feature>
<keyword evidence="8" id="KW-0378">Hydrolase</keyword>
<keyword evidence="6" id="KW-0645">Protease</keyword>
<evidence type="ECO:0000256" key="9">
    <source>
        <dbReference type="ARBA" id="ARBA00022960"/>
    </source>
</evidence>
<comment type="caution">
    <text evidence="16">The sequence shown here is derived from an EMBL/GenBank/DDBJ whole genome shotgun (WGS) entry which is preliminary data.</text>
</comment>
<dbReference type="PANTHER" id="PTHR30627">
    <property type="entry name" value="PEPTIDOGLYCAN D,D-TRANSPEPTIDASE"/>
    <property type="match status" value="1"/>
</dbReference>
<evidence type="ECO:0000256" key="10">
    <source>
        <dbReference type="ARBA" id="ARBA00022984"/>
    </source>
</evidence>
<dbReference type="InterPro" id="IPR017790">
    <property type="entry name" value="Penicillin-binding_protein_2"/>
</dbReference>
<evidence type="ECO:0000256" key="12">
    <source>
        <dbReference type="ARBA" id="ARBA00023136"/>
    </source>
</evidence>
<reference evidence="16 18" key="1">
    <citation type="submission" date="2014-07" db="EMBL/GenBank/DDBJ databases">
        <title>Draft genome sequence of Nonlabens ulvanivorans, an ulvan degrading bacterium.</title>
        <authorList>
            <person name="Kopel M."/>
            <person name="Helbert W."/>
            <person name="Henrissat B."/>
            <person name="Doniger T."/>
            <person name="Banin E."/>
        </authorList>
    </citation>
    <scope>NUCLEOTIDE SEQUENCE [LARGE SCALE GENOMIC DNA]</scope>
    <source>
        <strain evidence="16 18">PLR</strain>
    </source>
</reference>
<dbReference type="EMBL" id="JPJI01000032">
    <property type="protein sequence ID" value="KEZ92034.1"/>
    <property type="molecule type" value="Genomic_DNA"/>
</dbReference>
<dbReference type="GO" id="GO:0006508">
    <property type="term" value="P:proteolysis"/>
    <property type="evidence" value="ECO:0007669"/>
    <property type="project" value="UniProtKB-KW"/>
</dbReference>
<dbReference type="EMBL" id="PVNA01000001">
    <property type="protein sequence ID" value="PRX14862.1"/>
    <property type="molecule type" value="Genomic_DNA"/>
</dbReference>
<dbReference type="Proteomes" id="UP000239997">
    <property type="component" value="Unassembled WGS sequence"/>
</dbReference>
<dbReference type="Pfam" id="PF00905">
    <property type="entry name" value="Transpeptidase"/>
    <property type="match status" value="1"/>
</dbReference>
<evidence type="ECO:0000313" key="16">
    <source>
        <dbReference type="EMBL" id="KEZ92034.1"/>
    </source>
</evidence>
<keyword evidence="4" id="KW-0997">Cell inner membrane</keyword>